<protein>
    <recommendedName>
        <fullName evidence="4">YjzC family protein</fullName>
    </recommendedName>
</protein>
<feature type="compositionally biased region" description="Basic and acidic residues" evidence="1">
    <location>
        <begin position="1"/>
        <end position="10"/>
    </location>
</feature>
<evidence type="ECO:0008006" key="4">
    <source>
        <dbReference type="Google" id="ProtNLM"/>
    </source>
</evidence>
<keyword evidence="3" id="KW-1185">Reference proteome</keyword>
<dbReference type="Pfam" id="PF14168">
    <property type="entry name" value="YjzC"/>
    <property type="match status" value="1"/>
</dbReference>
<name>A0A7I9V9D5_9ACTN</name>
<comment type="caution">
    <text evidence="2">The sequence shown here is derived from an EMBL/GenBank/DDBJ whole genome shotgun (WGS) entry which is preliminary data.</text>
</comment>
<gene>
    <name evidence="2" type="ORF">nbrc107696_23930</name>
</gene>
<accession>A0A7I9V9D5</accession>
<dbReference type="EMBL" id="BJOV01000005">
    <property type="protein sequence ID" value="GEE01947.1"/>
    <property type="molecule type" value="Genomic_DNA"/>
</dbReference>
<proteinExistence type="predicted"/>
<dbReference type="Proteomes" id="UP000444960">
    <property type="component" value="Unassembled WGS sequence"/>
</dbReference>
<evidence type="ECO:0000313" key="2">
    <source>
        <dbReference type="EMBL" id="GEE01947.1"/>
    </source>
</evidence>
<reference evidence="3" key="1">
    <citation type="submission" date="2019-06" db="EMBL/GenBank/DDBJ databases">
        <title>Gordonia isolated from sludge of a wastewater treatment plant.</title>
        <authorList>
            <person name="Tamura T."/>
            <person name="Aoyama K."/>
            <person name="Kang Y."/>
            <person name="Saito S."/>
            <person name="Akiyama N."/>
            <person name="Yazawa K."/>
            <person name="Gonoi T."/>
            <person name="Mikami Y."/>
        </authorList>
    </citation>
    <scope>NUCLEOTIDE SEQUENCE [LARGE SCALE GENOMIC DNA]</scope>
    <source>
        <strain evidence="3">NBRC 107696</strain>
    </source>
</reference>
<dbReference type="InterPro" id="IPR025549">
    <property type="entry name" value="YjzC"/>
</dbReference>
<sequence>MTYKPGERAPRSGQYEIVGPRGGGTGKERTVTQGEPFPPTPGAGQLYRLADPTKH</sequence>
<evidence type="ECO:0000256" key="1">
    <source>
        <dbReference type="SAM" id="MobiDB-lite"/>
    </source>
</evidence>
<dbReference type="OrthoDB" id="2629154at2"/>
<dbReference type="AlphaFoldDB" id="A0A7I9V9D5"/>
<organism evidence="2 3">
    <name type="scientific">Gordonia spumicola</name>
    <dbReference type="NCBI Taxonomy" id="589161"/>
    <lineage>
        <taxon>Bacteria</taxon>
        <taxon>Bacillati</taxon>
        <taxon>Actinomycetota</taxon>
        <taxon>Actinomycetes</taxon>
        <taxon>Mycobacteriales</taxon>
        <taxon>Gordoniaceae</taxon>
        <taxon>Gordonia</taxon>
    </lineage>
</organism>
<feature type="region of interest" description="Disordered" evidence="1">
    <location>
        <begin position="1"/>
        <end position="55"/>
    </location>
</feature>
<evidence type="ECO:0000313" key="3">
    <source>
        <dbReference type="Proteomes" id="UP000444960"/>
    </source>
</evidence>